<evidence type="ECO:0000256" key="1">
    <source>
        <dbReference type="SAM" id="MobiDB-lite"/>
    </source>
</evidence>
<dbReference type="AlphaFoldDB" id="A0A2H1GUA1"/>
<feature type="chain" id="PRO_5013830011" description="TEA domain-containing protein" evidence="2">
    <location>
        <begin position="27"/>
        <end position="138"/>
    </location>
</feature>
<feature type="signal peptide" evidence="2">
    <location>
        <begin position="1"/>
        <end position="26"/>
    </location>
</feature>
<evidence type="ECO:0000256" key="2">
    <source>
        <dbReference type="SAM" id="SignalP"/>
    </source>
</evidence>
<reference evidence="4" key="1">
    <citation type="submission" date="2017-05" db="EMBL/GenBank/DDBJ databases">
        <authorList>
            <person name="Song R."/>
            <person name="Chenine A.L."/>
            <person name="Ruprecht R.M."/>
        </authorList>
    </citation>
    <scope>NUCLEOTIDE SEQUENCE [LARGE SCALE GENOMIC DNA]</scope>
</reference>
<accession>A0A2H1GUA1</accession>
<proteinExistence type="predicted"/>
<evidence type="ECO:0000313" key="4">
    <source>
        <dbReference type="Proteomes" id="UP000245764"/>
    </source>
</evidence>
<evidence type="ECO:0008006" key="5">
    <source>
        <dbReference type="Google" id="ProtNLM"/>
    </source>
</evidence>
<keyword evidence="2" id="KW-0732">Signal</keyword>
<feature type="compositionally biased region" description="Polar residues" evidence="1">
    <location>
        <begin position="61"/>
        <end position="70"/>
    </location>
</feature>
<feature type="region of interest" description="Disordered" evidence="1">
    <location>
        <begin position="49"/>
        <end position="138"/>
    </location>
</feature>
<protein>
    <recommendedName>
        <fullName evidence="5">TEA domain-containing protein</fullName>
    </recommendedName>
</protein>
<name>A0A2H1GUA1_ZYMTR</name>
<feature type="compositionally biased region" description="Acidic residues" evidence="1">
    <location>
        <begin position="109"/>
        <end position="120"/>
    </location>
</feature>
<evidence type="ECO:0000313" key="3">
    <source>
        <dbReference type="EMBL" id="SMR57144.1"/>
    </source>
</evidence>
<dbReference type="EMBL" id="LT854260">
    <property type="protein sequence ID" value="SMR57144.1"/>
    <property type="molecule type" value="Genomic_DNA"/>
</dbReference>
<sequence length="138" mass="14505">MPAWTDTADRTMLLAFITVLAPTVSGANCQSVADIMGEGYTSESVRQHLAKLRKSAPGVAGSTNTASADGTPTAPKTPAKAKRTPRKKAGSEGKTKTSTGAKRKAADSVLEEADGDDDEEHSPSKKMKAIKNEELEMD</sequence>
<dbReference type="Proteomes" id="UP000245764">
    <property type="component" value="Chromosome 8"/>
</dbReference>
<gene>
    <name evidence="3" type="ORF">ZT1E4_G8741</name>
</gene>
<feature type="compositionally biased region" description="Basic residues" evidence="1">
    <location>
        <begin position="79"/>
        <end position="88"/>
    </location>
</feature>
<organism evidence="3 4">
    <name type="scientific">Zymoseptoria tritici ST99CH_1E4</name>
    <dbReference type="NCBI Taxonomy" id="1276532"/>
    <lineage>
        <taxon>Eukaryota</taxon>
        <taxon>Fungi</taxon>
        <taxon>Dikarya</taxon>
        <taxon>Ascomycota</taxon>
        <taxon>Pezizomycotina</taxon>
        <taxon>Dothideomycetes</taxon>
        <taxon>Dothideomycetidae</taxon>
        <taxon>Mycosphaerellales</taxon>
        <taxon>Mycosphaerellaceae</taxon>
        <taxon>Zymoseptoria</taxon>
    </lineage>
</organism>